<gene>
    <name evidence="4" type="ORF">I5907_19955</name>
</gene>
<dbReference type="AlphaFoldDB" id="A0A931H028"/>
<dbReference type="InterPro" id="IPR023996">
    <property type="entry name" value="TonB-dep_OMP_SusC/RagA"/>
</dbReference>
<reference evidence="4" key="1">
    <citation type="submission" date="2020-11" db="EMBL/GenBank/DDBJ databases">
        <title>Bacterial whole genome sequence for Panacibacter sp. DH6.</title>
        <authorList>
            <person name="Le V."/>
            <person name="Ko S."/>
            <person name="Ahn C.-Y."/>
            <person name="Oh H.-M."/>
        </authorList>
    </citation>
    <scope>NUCLEOTIDE SEQUENCE</scope>
    <source>
        <strain evidence="4">DH6</strain>
    </source>
</reference>
<protein>
    <submittedName>
        <fullName evidence="4">SusC/RagA family TonB-linked outer membrane protein</fullName>
    </submittedName>
</protein>
<sequence>MRRLLLLVIFLQVLKVQAQSVQSVTGVVLDDYGHPLPAVTVAVSGTSNLVTTDDEGAFEIQAAANAVLLFTHPSFEQYAWKVTTGKTVVKLVRSLFPQNNSIDVLYDTRKADKILGSVSTVYSGQLTSTPAPLYAYALAGRLPGLYTQQTRGWAATVTASTSSTDGVFGTFPTDNTKGLKGPNDNTEISLRLRGQAPITIIDGVQRDIYTIDPENIESVSVLKDGLSTILLGQRSSRGVILVTTKKPMQGTPHVSFTAQLGRQSPLSLPTTLPAYQYAYLYNEALSNQNLPLAYAYDDFAKYRDHSSPYTHPDVDWFNTILNKSSLINRYSLNISGGGRSARYTVGLGYLNQQGLFKSDNPAYETNNSIKRYTINTNIDVDVTKDFKAQLQIFGRIQDGNQPGAGTDAVISGLYTTPNSAYPVFNPDGSLGGSSIYQRNLYGMVNRSGYLQDYTRDIMANIVLNYKFDRWVKGLWARAQSNLSVYASNLTDRSSVAPSFKFNISPDGDSTYARYGNIIDQANTFALTYSAQYFYLQTAVGYNRSFGKNNFAGKLFFDYNSSIFNYDLPEANRNFAFNATYDYNGKYFLEGAVNYSGNDRYPPGKQFGLFYAAGIGWDVAKENFIKDNSSLAWINKIKLRGTYGKTGNVNVGYFTWREAFQSDYVFSSYPYGVGRVTQFISQQSILANPNVTWEKADKYNAGIDIALFGNKFSFTAEYYNNRYYDLMQQPGKQSTIIGIAYPVENLGVNKFTGVEVSATYRNNIKDFNYFLTGNISFEQSKILYMDEQVRSYAWNVRTGNPVGATFGYIADGFIQDQKEAESAASVAGYTLQPGDIKYRDLNSDGVINQYDETLISSSKPFMYYGVTAGFSYKGFDVSVLLQGVQNRTYFSNDYAFGSGSQQGFDYIINRWTPETATTAGYPRLTPGINANNDPFLLARNSTFWQHDGDYFRLKNVELGYTLPFKVTKHLKVSTVRLFANGLNLFTQAAYNRLDPEVNGQVYPIQRVINFGLNIKF</sequence>
<dbReference type="InterPro" id="IPR008969">
    <property type="entry name" value="CarboxyPept-like_regulatory"/>
</dbReference>
<keyword evidence="1" id="KW-0813">Transport</keyword>
<proteinExistence type="inferred from homology"/>
<name>A0A931H028_9BACT</name>
<dbReference type="RefSeq" id="WP_196992620.1">
    <property type="nucleotide sequence ID" value="NZ_JADWYR010000003.1"/>
</dbReference>
<dbReference type="Gene3D" id="2.170.130.10">
    <property type="entry name" value="TonB-dependent receptor, plug domain"/>
    <property type="match status" value="1"/>
</dbReference>
<comment type="similarity">
    <text evidence="1">Belongs to the TonB-dependent receptor family.</text>
</comment>
<dbReference type="Pfam" id="PF13715">
    <property type="entry name" value="CarbopepD_reg_2"/>
    <property type="match status" value="1"/>
</dbReference>
<organism evidence="4 5">
    <name type="scientific">Panacibacter microcysteis</name>
    <dbReference type="NCBI Taxonomy" id="2793269"/>
    <lineage>
        <taxon>Bacteria</taxon>
        <taxon>Pseudomonadati</taxon>
        <taxon>Bacteroidota</taxon>
        <taxon>Chitinophagia</taxon>
        <taxon>Chitinophagales</taxon>
        <taxon>Chitinophagaceae</taxon>
        <taxon>Panacibacter</taxon>
    </lineage>
</organism>
<dbReference type="SUPFAM" id="SSF56935">
    <property type="entry name" value="Porins"/>
    <property type="match status" value="1"/>
</dbReference>
<dbReference type="EMBL" id="JADWYR010000003">
    <property type="protein sequence ID" value="MBG9378520.1"/>
    <property type="molecule type" value="Genomic_DNA"/>
</dbReference>
<keyword evidence="1" id="KW-0472">Membrane</keyword>
<dbReference type="PROSITE" id="PS52016">
    <property type="entry name" value="TONB_DEPENDENT_REC_3"/>
    <property type="match status" value="1"/>
</dbReference>
<keyword evidence="5" id="KW-1185">Reference proteome</keyword>
<comment type="caution">
    <text evidence="4">The sequence shown here is derived from an EMBL/GenBank/DDBJ whole genome shotgun (WGS) entry which is preliminary data.</text>
</comment>
<feature type="chain" id="PRO_5038016137" evidence="2">
    <location>
        <begin position="19"/>
        <end position="1015"/>
    </location>
</feature>
<evidence type="ECO:0000313" key="4">
    <source>
        <dbReference type="EMBL" id="MBG9378520.1"/>
    </source>
</evidence>
<keyword evidence="1" id="KW-0812">Transmembrane</keyword>
<dbReference type="GO" id="GO:0009279">
    <property type="term" value="C:cell outer membrane"/>
    <property type="evidence" value="ECO:0007669"/>
    <property type="project" value="UniProtKB-SubCell"/>
</dbReference>
<keyword evidence="1" id="KW-1134">Transmembrane beta strand</keyword>
<feature type="signal peptide" evidence="2">
    <location>
        <begin position="1"/>
        <end position="18"/>
    </location>
</feature>
<dbReference type="SUPFAM" id="SSF49464">
    <property type="entry name" value="Carboxypeptidase regulatory domain-like"/>
    <property type="match status" value="1"/>
</dbReference>
<keyword evidence="2" id="KW-0732">Signal</keyword>
<evidence type="ECO:0000256" key="1">
    <source>
        <dbReference type="PROSITE-ProRule" id="PRU01360"/>
    </source>
</evidence>
<keyword evidence="1" id="KW-0998">Cell outer membrane</keyword>
<dbReference type="InterPro" id="IPR039426">
    <property type="entry name" value="TonB-dep_rcpt-like"/>
</dbReference>
<dbReference type="NCBIfam" id="TIGR04056">
    <property type="entry name" value="OMP_RagA_SusC"/>
    <property type="match status" value="1"/>
</dbReference>
<evidence type="ECO:0000259" key="3">
    <source>
        <dbReference type="Pfam" id="PF07715"/>
    </source>
</evidence>
<accession>A0A931H028</accession>
<dbReference type="Pfam" id="PF07715">
    <property type="entry name" value="Plug"/>
    <property type="match status" value="1"/>
</dbReference>
<dbReference type="Gene3D" id="2.60.40.1120">
    <property type="entry name" value="Carboxypeptidase-like, regulatory domain"/>
    <property type="match status" value="1"/>
</dbReference>
<dbReference type="Proteomes" id="UP000628448">
    <property type="component" value="Unassembled WGS sequence"/>
</dbReference>
<feature type="domain" description="TonB-dependent receptor plug" evidence="3">
    <location>
        <begin position="114"/>
        <end position="239"/>
    </location>
</feature>
<dbReference type="InterPro" id="IPR037066">
    <property type="entry name" value="Plug_dom_sf"/>
</dbReference>
<comment type="subcellular location">
    <subcellularLocation>
        <location evidence="1">Cell outer membrane</location>
        <topology evidence="1">Multi-pass membrane protein</topology>
    </subcellularLocation>
</comment>
<dbReference type="InterPro" id="IPR012910">
    <property type="entry name" value="Plug_dom"/>
</dbReference>
<evidence type="ECO:0000256" key="2">
    <source>
        <dbReference type="SAM" id="SignalP"/>
    </source>
</evidence>
<evidence type="ECO:0000313" key="5">
    <source>
        <dbReference type="Proteomes" id="UP000628448"/>
    </source>
</evidence>